<comment type="similarity">
    <text evidence="1">Belongs to the BlaI transcriptional regulatory family.</text>
</comment>
<evidence type="ECO:0000256" key="4">
    <source>
        <dbReference type="ARBA" id="ARBA00023163"/>
    </source>
</evidence>
<dbReference type="EMBL" id="LUKE01000005">
    <property type="protein sequence ID" value="KYG62430.1"/>
    <property type="molecule type" value="Genomic_DNA"/>
</dbReference>
<evidence type="ECO:0000256" key="3">
    <source>
        <dbReference type="ARBA" id="ARBA00023125"/>
    </source>
</evidence>
<evidence type="ECO:0000256" key="1">
    <source>
        <dbReference type="ARBA" id="ARBA00011046"/>
    </source>
</evidence>
<reference evidence="5 6" key="1">
    <citation type="submission" date="2016-03" db="EMBL/GenBank/DDBJ databases">
        <authorList>
            <person name="Ploux O."/>
        </authorList>
    </citation>
    <scope>NUCLEOTIDE SEQUENCE [LARGE SCALE GENOMIC DNA]</scope>
    <source>
        <strain evidence="5 6">R0</strain>
    </source>
</reference>
<dbReference type="AlphaFoldDB" id="A0A150WHH4"/>
<dbReference type="GO" id="GO:0003677">
    <property type="term" value="F:DNA binding"/>
    <property type="evidence" value="ECO:0007669"/>
    <property type="project" value="UniProtKB-KW"/>
</dbReference>
<keyword evidence="4" id="KW-0804">Transcription</keyword>
<dbReference type="GO" id="GO:0045892">
    <property type="term" value="P:negative regulation of DNA-templated transcription"/>
    <property type="evidence" value="ECO:0007669"/>
    <property type="project" value="InterPro"/>
</dbReference>
<name>A0A150WHH4_BDEBC</name>
<comment type="caution">
    <text evidence="5">The sequence shown here is derived from an EMBL/GenBank/DDBJ whole genome shotgun (WGS) entry which is preliminary data.</text>
</comment>
<dbReference type="InterPro" id="IPR036388">
    <property type="entry name" value="WH-like_DNA-bd_sf"/>
</dbReference>
<keyword evidence="3" id="KW-0238">DNA-binding</keyword>
<dbReference type="RefSeq" id="WP_061836391.1">
    <property type="nucleotide sequence ID" value="NZ_LUKE01000005.1"/>
</dbReference>
<sequence>MKKMPRLGEQEMEILKYVNECAPVAVRDVAEHFEKSKGLARTTVLTVMERLRKKGFLTRSQVDGVFKYSAKFETGDVLSSKVSDFVEKTLGGSMSPLLSYFLSSDKLSDEEINQLKTLAAKLDQKGG</sequence>
<dbReference type="PIRSF" id="PIRSF019455">
    <property type="entry name" value="CopR_AtkY"/>
    <property type="match status" value="1"/>
</dbReference>
<proteinExistence type="inferred from homology"/>
<dbReference type="Gene3D" id="1.10.10.10">
    <property type="entry name" value="Winged helix-like DNA-binding domain superfamily/Winged helix DNA-binding domain"/>
    <property type="match status" value="1"/>
</dbReference>
<dbReference type="InterPro" id="IPR005650">
    <property type="entry name" value="BlaI_family"/>
</dbReference>
<dbReference type="Proteomes" id="UP000075320">
    <property type="component" value="Unassembled WGS sequence"/>
</dbReference>
<protein>
    <submittedName>
        <fullName evidence="5">Methicillin resistance protein</fullName>
    </submittedName>
</protein>
<dbReference type="OrthoDB" id="5952339at2"/>
<evidence type="ECO:0000313" key="5">
    <source>
        <dbReference type="EMBL" id="KYG62430.1"/>
    </source>
</evidence>
<dbReference type="SUPFAM" id="SSF46785">
    <property type="entry name" value="Winged helix' DNA-binding domain"/>
    <property type="match status" value="1"/>
</dbReference>
<keyword evidence="6" id="KW-1185">Reference proteome</keyword>
<dbReference type="Pfam" id="PF03965">
    <property type="entry name" value="Penicillinase_R"/>
    <property type="match status" value="1"/>
</dbReference>
<evidence type="ECO:0000256" key="2">
    <source>
        <dbReference type="ARBA" id="ARBA00023015"/>
    </source>
</evidence>
<dbReference type="InterPro" id="IPR036390">
    <property type="entry name" value="WH_DNA-bd_sf"/>
</dbReference>
<dbReference type="Gene3D" id="1.10.4040.10">
    <property type="entry name" value="Penicillinase repressor domain"/>
    <property type="match status" value="1"/>
</dbReference>
<accession>A0A150WHH4</accession>
<gene>
    <name evidence="5" type="ORF">AZI86_16490</name>
</gene>
<keyword evidence="2" id="KW-0805">Transcription regulation</keyword>
<organism evidence="5 6">
    <name type="scientific">Bdellovibrio bacteriovorus</name>
    <dbReference type="NCBI Taxonomy" id="959"/>
    <lineage>
        <taxon>Bacteria</taxon>
        <taxon>Pseudomonadati</taxon>
        <taxon>Bdellovibrionota</taxon>
        <taxon>Bdellovibrionia</taxon>
        <taxon>Bdellovibrionales</taxon>
        <taxon>Pseudobdellovibrionaceae</taxon>
        <taxon>Bdellovibrio</taxon>
    </lineage>
</organism>
<evidence type="ECO:0000313" key="6">
    <source>
        <dbReference type="Proteomes" id="UP000075320"/>
    </source>
</evidence>